<evidence type="ECO:0000313" key="3">
    <source>
        <dbReference type="Proteomes" id="UP001365128"/>
    </source>
</evidence>
<keyword evidence="3" id="KW-1185">Reference proteome</keyword>
<dbReference type="CDD" id="cd03443">
    <property type="entry name" value="PaaI_thioesterase"/>
    <property type="match status" value="1"/>
</dbReference>
<evidence type="ECO:0000259" key="1">
    <source>
        <dbReference type="Pfam" id="PF03061"/>
    </source>
</evidence>
<dbReference type="PANTHER" id="PTHR47260">
    <property type="entry name" value="UPF0644 PROTEIN PB2B4.06"/>
    <property type="match status" value="1"/>
</dbReference>
<dbReference type="Pfam" id="PF03061">
    <property type="entry name" value="4HBT"/>
    <property type="match status" value="1"/>
</dbReference>
<accession>A0ABR1LWC9</accession>
<organism evidence="2 3">
    <name type="scientific">Phyllosticta citricarpa</name>
    <dbReference type="NCBI Taxonomy" id="55181"/>
    <lineage>
        <taxon>Eukaryota</taxon>
        <taxon>Fungi</taxon>
        <taxon>Dikarya</taxon>
        <taxon>Ascomycota</taxon>
        <taxon>Pezizomycotina</taxon>
        <taxon>Dothideomycetes</taxon>
        <taxon>Dothideomycetes incertae sedis</taxon>
        <taxon>Botryosphaeriales</taxon>
        <taxon>Phyllostictaceae</taxon>
        <taxon>Phyllosticta</taxon>
    </lineage>
</organism>
<dbReference type="Gene3D" id="3.10.129.10">
    <property type="entry name" value="Hotdog Thioesterase"/>
    <property type="match status" value="1"/>
</dbReference>
<dbReference type="Proteomes" id="UP001365128">
    <property type="component" value="Unassembled WGS sequence"/>
</dbReference>
<dbReference type="SUPFAM" id="SSF54637">
    <property type="entry name" value="Thioesterase/thiol ester dehydrase-isomerase"/>
    <property type="match status" value="1"/>
</dbReference>
<protein>
    <submittedName>
        <fullName evidence="2">HotDog domain-containing protein</fullName>
    </submittedName>
</protein>
<proteinExistence type="predicted"/>
<feature type="domain" description="Thioesterase" evidence="1">
    <location>
        <begin position="95"/>
        <end position="168"/>
    </location>
</feature>
<gene>
    <name evidence="2" type="ORF">IWX46DRAFT_530272</name>
</gene>
<dbReference type="InterPro" id="IPR052061">
    <property type="entry name" value="PTE-AB_protein"/>
</dbReference>
<dbReference type="EMBL" id="JBBPDW010000030">
    <property type="protein sequence ID" value="KAK7538953.1"/>
    <property type="molecule type" value="Genomic_DNA"/>
</dbReference>
<name>A0ABR1LWC9_9PEZI</name>
<evidence type="ECO:0000313" key="2">
    <source>
        <dbReference type="EMBL" id="KAK7538953.1"/>
    </source>
</evidence>
<reference evidence="2 3" key="1">
    <citation type="submission" date="2024-04" db="EMBL/GenBank/DDBJ databases">
        <title>Phyllosticta paracitricarpa is synonymous to the EU quarantine fungus P. citricarpa based on phylogenomic analyses.</title>
        <authorList>
            <consortium name="Lawrence Berkeley National Laboratory"/>
            <person name="Van Ingen-Buijs V.A."/>
            <person name="Van Westerhoven A.C."/>
            <person name="Haridas S."/>
            <person name="Skiadas P."/>
            <person name="Martin F."/>
            <person name="Groenewald J.Z."/>
            <person name="Crous P.W."/>
            <person name="Seidl M.F."/>
        </authorList>
    </citation>
    <scope>NUCLEOTIDE SEQUENCE [LARGE SCALE GENOMIC DNA]</scope>
    <source>
        <strain evidence="2 3">CBS 122670</strain>
    </source>
</reference>
<comment type="caution">
    <text evidence="2">The sequence shown here is derived from an EMBL/GenBank/DDBJ whole genome shotgun (WGS) entry which is preliminary data.</text>
</comment>
<sequence length="194" mass="20965">MASSDSDSDADLALFLSIPWSAKLLADPQFELSPTDSRIPKPTTEDSFVAETLQSQRTVRTWVTQHRLPADYPSYPIREARSFLQLGDGVCGFPGVCHGGMVATLLDEVTGVLLTANAKETDRRAGTTEGLKSFTAYLNVSYKKPLPAPGLALAVAKIKKVEGRKIYILSSLEDGLGAVFATAEIMFIETLAKL</sequence>
<dbReference type="PANTHER" id="PTHR47260:SF1">
    <property type="entry name" value="UPF0644 PROTEIN PB2B4.06"/>
    <property type="match status" value="1"/>
</dbReference>
<dbReference type="InterPro" id="IPR029069">
    <property type="entry name" value="HotDog_dom_sf"/>
</dbReference>
<dbReference type="InterPro" id="IPR006683">
    <property type="entry name" value="Thioestr_dom"/>
</dbReference>